<dbReference type="STRING" id="177199.A0A420Y8E0"/>
<evidence type="ECO:0000313" key="2">
    <source>
        <dbReference type="Proteomes" id="UP000275385"/>
    </source>
</evidence>
<sequence length="274" mass="30948">MGVFYETIPDSLIKWLLEQKMFWVATAPLAASGHVNVSPKGGEYFGIIDNQTFWYMELTGSGSETLAHLYERGNGRITVMFNSFEGPPNIVRLWGKGRALEHGTKEFESFVAEHEVKTIPGTRSIIIVDIHQVGTSCGFSVPYYEFKGHREILNEFMKRRDDRFKAGLSKESMPRYWAFKNAFSMDNMPAMKQALELGRKEHIKPIKKMVGPLAPRTDSPKPRQAVSVEMAVMIAVVSVLIGALLALRMKYREANGYTVFRILASVLGWPPKRA</sequence>
<dbReference type="Proteomes" id="UP000275385">
    <property type="component" value="Unassembled WGS sequence"/>
</dbReference>
<dbReference type="SUPFAM" id="SSF50475">
    <property type="entry name" value="FMN-binding split barrel"/>
    <property type="match status" value="1"/>
</dbReference>
<dbReference type="Gene3D" id="2.30.110.10">
    <property type="entry name" value="Electron Transport, Fmn-binding Protein, Chain A"/>
    <property type="match status" value="1"/>
</dbReference>
<protein>
    <submittedName>
        <fullName evidence="1">Uncharacterized protein</fullName>
    </submittedName>
</protein>
<dbReference type="AlphaFoldDB" id="A0A420Y8E0"/>
<gene>
    <name evidence="1" type="ORF">DL546_005293</name>
</gene>
<dbReference type="InterPro" id="IPR012349">
    <property type="entry name" value="Split_barrel_FMN-bd"/>
</dbReference>
<reference evidence="1 2" key="1">
    <citation type="submission" date="2018-08" db="EMBL/GenBank/DDBJ databases">
        <title>Draft genome of the lignicolous fungus Coniochaeta pulveracea.</title>
        <authorList>
            <person name="Borstlap C.J."/>
            <person name="De Witt R.N."/>
            <person name="Botha A."/>
            <person name="Volschenk H."/>
        </authorList>
    </citation>
    <scope>NUCLEOTIDE SEQUENCE [LARGE SCALE GENOMIC DNA]</scope>
    <source>
        <strain evidence="1 2">CAB683</strain>
    </source>
</reference>
<dbReference type="PANTHER" id="PTHR39336:SF3">
    <property type="entry name" value="PYRIDOXAMINE PHOSPHATE OXIDASE"/>
    <property type="match status" value="1"/>
</dbReference>
<organism evidence="1 2">
    <name type="scientific">Coniochaeta pulveracea</name>
    <dbReference type="NCBI Taxonomy" id="177199"/>
    <lineage>
        <taxon>Eukaryota</taxon>
        <taxon>Fungi</taxon>
        <taxon>Dikarya</taxon>
        <taxon>Ascomycota</taxon>
        <taxon>Pezizomycotina</taxon>
        <taxon>Sordariomycetes</taxon>
        <taxon>Sordariomycetidae</taxon>
        <taxon>Coniochaetales</taxon>
        <taxon>Coniochaetaceae</taxon>
        <taxon>Coniochaeta</taxon>
    </lineage>
</organism>
<keyword evidence="2" id="KW-1185">Reference proteome</keyword>
<evidence type="ECO:0000313" key="1">
    <source>
        <dbReference type="EMBL" id="RKU44149.1"/>
    </source>
</evidence>
<dbReference type="PANTHER" id="PTHR39336">
    <property type="entry name" value="PYRIDOXAMINE PHOSPHATE OXIDASE FAMILY PROTEIN (AFU_ORTHOLOGUE AFUA_6G11440)"/>
    <property type="match status" value="1"/>
</dbReference>
<accession>A0A420Y8E0</accession>
<name>A0A420Y8E0_9PEZI</name>
<proteinExistence type="predicted"/>
<comment type="caution">
    <text evidence="1">The sequence shown here is derived from an EMBL/GenBank/DDBJ whole genome shotgun (WGS) entry which is preliminary data.</text>
</comment>
<dbReference type="OrthoDB" id="539398at2759"/>
<dbReference type="EMBL" id="QVQW01000034">
    <property type="protein sequence ID" value="RKU44149.1"/>
    <property type="molecule type" value="Genomic_DNA"/>
</dbReference>